<comment type="caution">
    <text evidence="2">The sequence shown here is derived from an EMBL/GenBank/DDBJ whole genome shotgun (WGS) entry which is preliminary data.</text>
</comment>
<dbReference type="EMBL" id="JAUUTY010000004">
    <property type="protein sequence ID" value="KAK1645403.1"/>
    <property type="molecule type" value="Genomic_DNA"/>
</dbReference>
<accession>A0AAD8S5Z6</accession>
<sequence length="182" mass="18512">MEERHSSGSSMHAGPARCARTGSLLPSARSSSKEGGSTAGGPGEQRGNRAPHSPPRVNALGACGKASAAAARARVAAAVELGRVGSGGPVRAEMAGRKKKRTGPMTSGSNALGTTPSSTMNLFIHTASDEASEAAMYSDSVEDFATVHCFELAQLTAAPFNINTYPDCDLESSGSVFQLASV</sequence>
<protein>
    <submittedName>
        <fullName evidence="2">Uncharacterized protein</fullName>
    </submittedName>
</protein>
<reference evidence="2" key="1">
    <citation type="submission" date="2023-07" db="EMBL/GenBank/DDBJ databases">
        <title>A chromosome-level genome assembly of Lolium multiflorum.</title>
        <authorList>
            <person name="Chen Y."/>
            <person name="Copetti D."/>
            <person name="Kolliker R."/>
            <person name="Studer B."/>
        </authorList>
    </citation>
    <scope>NUCLEOTIDE SEQUENCE</scope>
    <source>
        <strain evidence="2">02402/16</strain>
        <tissue evidence="2">Leaf</tissue>
    </source>
</reference>
<proteinExistence type="predicted"/>
<organism evidence="2 3">
    <name type="scientific">Lolium multiflorum</name>
    <name type="common">Italian ryegrass</name>
    <name type="synonym">Lolium perenne subsp. multiflorum</name>
    <dbReference type="NCBI Taxonomy" id="4521"/>
    <lineage>
        <taxon>Eukaryota</taxon>
        <taxon>Viridiplantae</taxon>
        <taxon>Streptophyta</taxon>
        <taxon>Embryophyta</taxon>
        <taxon>Tracheophyta</taxon>
        <taxon>Spermatophyta</taxon>
        <taxon>Magnoliopsida</taxon>
        <taxon>Liliopsida</taxon>
        <taxon>Poales</taxon>
        <taxon>Poaceae</taxon>
        <taxon>BOP clade</taxon>
        <taxon>Pooideae</taxon>
        <taxon>Poodae</taxon>
        <taxon>Poeae</taxon>
        <taxon>Poeae Chloroplast Group 2 (Poeae type)</taxon>
        <taxon>Loliodinae</taxon>
        <taxon>Loliinae</taxon>
        <taxon>Lolium</taxon>
    </lineage>
</organism>
<dbReference type="AlphaFoldDB" id="A0AAD8S5Z6"/>
<feature type="region of interest" description="Disordered" evidence="1">
    <location>
        <begin position="86"/>
        <end position="116"/>
    </location>
</feature>
<gene>
    <name evidence="2" type="ORF">QYE76_063208</name>
</gene>
<feature type="compositionally biased region" description="Polar residues" evidence="1">
    <location>
        <begin position="104"/>
        <end position="116"/>
    </location>
</feature>
<evidence type="ECO:0000313" key="3">
    <source>
        <dbReference type="Proteomes" id="UP001231189"/>
    </source>
</evidence>
<evidence type="ECO:0000256" key="1">
    <source>
        <dbReference type="SAM" id="MobiDB-lite"/>
    </source>
</evidence>
<evidence type="ECO:0000313" key="2">
    <source>
        <dbReference type="EMBL" id="KAK1645403.1"/>
    </source>
</evidence>
<keyword evidence="3" id="KW-1185">Reference proteome</keyword>
<name>A0AAD8S5Z6_LOLMU</name>
<dbReference type="Proteomes" id="UP001231189">
    <property type="component" value="Unassembled WGS sequence"/>
</dbReference>
<feature type="region of interest" description="Disordered" evidence="1">
    <location>
        <begin position="1"/>
        <end position="60"/>
    </location>
</feature>